<feature type="transmembrane region" description="Helical" evidence="1">
    <location>
        <begin position="124"/>
        <end position="141"/>
    </location>
</feature>
<name>A0A914PLN7_9BILA</name>
<evidence type="ECO:0000256" key="1">
    <source>
        <dbReference type="SAM" id="Phobius"/>
    </source>
</evidence>
<keyword evidence="1" id="KW-1133">Transmembrane helix</keyword>
<accession>A0A914PLN7</accession>
<feature type="transmembrane region" description="Helical" evidence="1">
    <location>
        <begin position="7"/>
        <end position="25"/>
    </location>
</feature>
<evidence type="ECO:0000313" key="2">
    <source>
        <dbReference type="Proteomes" id="UP000887578"/>
    </source>
</evidence>
<evidence type="ECO:0000313" key="3">
    <source>
        <dbReference type="WBParaSite" id="PDA_v2.g18888.t1"/>
    </source>
</evidence>
<dbReference type="AlphaFoldDB" id="A0A914PLN7"/>
<reference evidence="3" key="1">
    <citation type="submission" date="2022-11" db="UniProtKB">
        <authorList>
            <consortium name="WormBaseParasite"/>
        </authorList>
    </citation>
    <scope>IDENTIFICATION</scope>
</reference>
<keyword evidence="2" id="KW-1185">Reference proteome</keyword>
<organism evidence="2 3">
    <name type="scientific">Panagrolaimus davidi</name>
    <dbReference type="NCBI Taxonomy" id="227884"/>
    <lineage>
        <taxon>Eukaryota</taxon>
        <taxon>Metazoa</taxon>
        <taxon>Ecdysozoa</taxon>
        <taxon>Nematoda</taxon>
        <taxon>Chromadorea</taxon>
        <taxon>Rhabditida</taxon>
        <taxon>Tylenchina</taxon>
        <taxon>Panagrolaimomorpha</taxon>
        <taxon>Panagrolaimoidea</taxon>
        <taxon>Panagrolaimidae</taxon>
        <taxon>Panagrolaimus</taxon>
    </lineage>
</organism>
<protein>
    <submittedName>
        <fullName evidence="3">Serpentine receptor class gamma</fullName>
    </submittedName>
</protein>
<keyword evidence="1" id="KW-0472">Membrane</keyword>
<dbReference type="WBParaSite" id="PDA_v2.g18888.t1">
    <property type="protein sequence ID" value="PDA_v2.g18888.t1"/>
    <property type="gene ID" value="PDA_v2.g18888"/>
</dbReference>
<dbReference type="Proteomes" id="UP000887578">
    <property type="component" value="Unplaced"/>
</dbReference>
<sequence>MWDNHQWYTVLLLFLPFLSICWRLHEPAKYGGYSGAQYLNPDVTYQQFLCGTIVHFSATLVTGILNLSFFIKFSFSNTSVNVNERNLFFVTAFTFITQLLRIGFTFSQVMPTNTTLQFFARNFTYFNDAFALSGSLSLLVLR</sequence>
<feature type="transmembrane region" description="Helical" evidence="1">
    <location>
        <begin position="87"/>
        <end position="104"/>
    </location>
</feature>
<keyword evidence="1" id="KW-0812">Transmembrane</keyword>
<proteinExistence type="predicted"/>
<feature type="transmembrane region" description="Helical" evidence="1">
    <location>
        <begin position="45"/>
        <end position="75"/>
    </location>
</feature>